<evidence type="ECO:0000256" key="1">
    <source>
        <dbReference type="ARBA" id="ARBA00000900"/>
    </source>
</evidence>
<dbReference type="InterPro" id="IPR017907">
    <property type="entry name" value="Znf_RING_CS"/>
</dbReference>
<evidence type="ECO:0000256" key="2">
    <source>
        <dbReference type="ARBA" id="ARBA00004308"/>
    </source>
</evidence>
<keyword evidence="8 11" id="KW-0862">Zinc</keyword>
<feature type="domain" description="RING-type" evidence="12">
    <location>
        <begin position="44"/>
        <end position="94"/>
    </location>
</feature>
<keyword evidence="6 10" id="KW-0863">Zinc-finger</keyword>
<proteinExistence type="predicted"/>
<evidence type="ECO:0000256" key="6">
    <source>
        <dbReference type="ARBA" id="ARBA00022771"/>
    </source>
</evidence>
<evidence type="ECO:0000313" key="13">
    <source>
        <dbReference type="EMBL" id="KAB1209995.1"/>
    </source>
</evidence>
<reference evidence="13 14" key="1">
    <citation type="journal article" date="2019" name="Plant Biotechnol. J.">
        <title>The red bayberry genome and genetic basis of sex determination.</title>
        <authorList>
            <person name="Jia H.M."/>
            <person name="Jia H.J."/>
            <person name="Cai Q.L."/>
            <person name="Wang Y."/>
            <person name="Zhao H.B."/>
            <person name="Yang W.F."/>
            <person name="Wang G.Y."/>
            <person name="Li Y.H."/>
            <person name="Zhan D.L."/>
            <person name="Shen Y.T."/>
            <person name="Niu Q.F."/>
            <person name="Chang L."/>
            <person name="Qiu J."/>
            <person name="Zhao L."/>
            <person name="Xie H.B."/>
            <person name="Fu W.Y."/>
            <person name="Jin J."/>
            <person name="Li X.W."/>
            <person name="Jiao Y."/>
            <person name="Zhou C.C."/>
            <person name="Tu T."/>
            <person name="Chai C.Y."/>
            <person name="Gao J.L."/>
            <person name="Fan L.J."/>
            <person name="van de Weg E."/>
            <person name="Wang J.Y."/>
            <person name="Gao Z.S."/>
        </authorList>
    </citation>
    <scope>NUCLEOTIDE SEQUENCE [LARGE SCALE GENOMIC DNA]</scope>
    <source>
        <tissue evidence="13">Leaves</tissue>
    </source>
</reference>
<dbReference type="Gene3D" id="3.30.40.10">
    <property type="entry name" value="Zinc/RING finger domain, C3HC4 (zinc finger)"/>
    <property type="match status" value="1"/>
</dbReference>
<evidence type="ECO:0000256" key="11">
    <source>
        <dbReference type="RuleBase" id="RU369090"/>
    </source>
</evidence>
<keyword evidence="9" id="KW-0472">Membrane</keyword>
<dbReference type="AlphaFoldDB" id="A0A6A1VBT8"/>
<protein>
    <recommendedName>
        <fullName evidence="11">E3 ubiquitin-protein ligase RMA</fullName>
        <ecNumber evidence="11">2.3.2.27</ecNumber>
    </recommendedName>
    <alternativeName>
        <fullName evidence="11">Protein RING membrane-anchor</fullName>
    </alternativeName>
    <alternativeName>
        <fullName evidence="11">RING-type E3 ubiquitin transferase RMA</fullName>
    </alternativeName>
</protein>
<keyword evidence="11" id="KW-0256">Endoplasmic reticulum</keyword>
<accession>A0A6A1VBT8</accession>
<evidence type="ECO:0000256" key="7">
    <source>
        <dbReference type="ARBA" id="ARBA00022786"/>
    </source>
</evidence>
<dbReference type="InterPro" id="IPR018957">
    <property type="entry name" value="Znf_C3HC4_RING-type"/>
</dbReference>
<dbReference type="Proteomes" id="UP000516437">
    <property type="component" value="Chromosome 6"/>
</dbReference>
<dbReference type="EMBL" id="RXIC02000024">
    <property type="protein sequence ID" value="KAB1209995.1"/>
    <property type="molecule type" value="Genomic_DNA"/>
</dbReference>
<dbReference type="GO" id="GO:0006511">
    <property type="term" value="P:ubiquitin-dependent protein catabolic process"/>
    <property type="evidence" value="ECO:0007669"/>
    <property type="project" value="UniProtKB-UniRule"/>
</dbReference>
<dbReference type="CDD" id="cd16745">
    <property type="entry name" value="RING-HC_AtRMA-like"/>
    <property type="match status" value="1"/>
</dbReference>
<dbReference type="OrthoDB" id="6270329at2759"/>
<dbReference type="PROSITE" id="PS00518">
    <property type="entry name" value="ZF_RING_1"/>
    <property type="match status" value="1"/>
</dbReference>
<comment type="catalytic activity">
    <reaction evidence="1 11">
        <text>S-ubiquitinyl-[E2 ubiquitin-conjugating enzyme]-L-cysteine + [acceptor protein]-L-lysine = [E2 ubiquitin-conjugating enzyme]-L-cysteine + N(6)-ubiquitinyl-[acceptor protein]-L-lysine.</text>
        <dbReference type="EC" id="2.3.2.27"/>
    </reaction>
</comment>
<evidence type="ECO:0000256" key="10">
    <source>
        <dbReference type="PROSITE-ProRule" id="PRU00175"/>
    </source>
</evidence>
<dbReference type="FunFam" id="3.30.40.10:FF:000778">
    <property type="entry name" value="E3 ubiquitin-protein ligase RMA1H1 isoform A"/>
    <property type="match status" value="1"/>
</dbReference>
<comment type="function">
    <text evidence="11">E3 ubiquitin-protein ligase.</text>
</comment>
<name>A0A6A1VBT8_9ROSI</name>
<dbReference type="InterPro" id="IPR013083">
    <property type="entry name" value="Znf_RING/FYVE/PHD"/>
</dbReference>
<dbReference type="InterPro" id="IPR045103">
    <property type="entry name" value="RNF5/RNF185-like"/>
</dbReference>
<comment type="domain">
    <text evidence="11">The RING-type zinc finger domain is responsible for E3 ligase activity.</text>
</comment>
<dbReference type="PROSITE" id="PS50089">
    <property type="entry name" value="ZF_RING_2"/>
    <property type="match status" value="1"/>
</dbReference>
<keyword evidence="14" id="KW-1185">Reference proteome</keyword>
<dbReference type="SMART" id="SM00184">
    <property type="entry name" value="RING"/>
    <property type="match status" value="1"/>
</dbReference>
<dbReference type="GO" id="GO:0008270">
    <property type="term" value="F:zinc ion binding"/>
    <property type="evidence" value="ECO:0007669"/>
    <property type="project" value="UniProtKB-KW"/>
</dbReference>
<evidence type="ECO:0000256" key="9">
    <source>
        <dbReference type="ARBA" id="ARBA00023136"/>
    </source>
</evidence>
<evidence type="ECO:0000313" key="14">
    <source>
        <dbReference type="Proteomes" id="UP000516437"/>
    </source>
</evidence>
<dbReference type="EC" id="2.3.2.27" evidence="11"/>
<evidence type="ECO:0000256" key="3">
    <source>
        <dbReference type="ARBA" id="ARBA00004906"/>
    </source>
</evidence>
<dbReference type="UniPathway" id="UPA00143"/>
<gene>
    <name evidence="13" type="ORF">CJ030_MR6G023544</name>
</gene>
<dbReference type="GO" id="GO:0016567">
    <property type="term" value="P:protein ubiquitination"/>
    <property type="evidence" value="ECO:0007669"/>
    <property type="project" value="UniProtKB-UniPathway"/>
</dbReference>
<dbReference type="GO" id="GO:0005789">
    <property type="term" value="C:endoplasmic reticulum membrane"/>
    <property type="evidence" value="ECO:0007669"/>
    <property type="project" value="UniProtKB-SubCell"/>
</dbReference>
<evidence type="ECO:0000256" key="4">
    <source>
        <dbReference type="ARBA" id="ARBA00022679"/>
    </source>
</evidence>
<evidence type="ECO:0000259" key="12">
    <source>
        <dbReference type="PROSITE" id="PS50089"/>
    </source>
</evidence>
<dbReference type="SUPFAM" id="SSF57850">
    <property type="entry name" value="RING/U-box"/>
    <property type="match status" value="1"/>
</dbReference>
<keyword evidence="4 11" id="KW-0808">Transferase</keyword>
<keyword evidence="7 11" id="KW-0833">Ubl conjugation pathway</keyword>
<comment type="pathway">
    <text evidence="3 11">Protein modification; protein ubiquitination.</text>
</comment>
<comment type="subcellular location">
    <subcellularLocation>
        <location evidence="2">Endomembrane system</location>
    </subcellularLocation>
    <subcellularLocation>
        <location evidence="11">Endoplasmic reticulum membrane</location>
        <topology evidence="11">Single-pass type IV membrane protein</topology>
    </subcellularLocation>
</comment>
<dbReference type="PANTHER" id="PTHR12313">
    <property type="entry name" value="E3 UBIQUITIN-PROTEIN LIGASE RNF5-RELATED"/>
    <property type="match status" value="1"/>
</dbReference>
<sequence length="298" mass="33212">MAMEQYFEEAMAQNDFLGQDKSTLEKWRSVLDGVPDSPSGGFDCNICLDSVQDPVVTLCGHLYCWPCIYKWLHFQNTSAENPDQLQQQQCPVCKAEISKTSLVPLYGKGQTTKHSNGKACHLGIVIPQRPLGPACGVDPPRAIGSTTSPYQTQPIYHRNYSYQTQQYHPNQGSYNTSSILNTGSTMTNMFDPTIGVFGEMIYARVFGNTITNLYTYPDSYHLAGSTTPRVRRHLMQADKSLNRVGDGLAAHAMSQPMEQQVHDQGVSQSQPIPLRQKGINVQGSRDENVNSIRSWVFL</sequence>
<dbReference type="GO" id="GO:0061630">
    <property type="term" value="F:ubiquitin protein ligase activity"/>
    <property type="evidence" value="ECO:0007669"/>
    <property type="project" value="UniProtKB-UniRule"/>
</dbReference>
<organism evidence="13 14">
    <name type="scientific">Morella rubra</name>
    <name type="common">Chinese bayberry</name>
    <dbReference type="NCBI Taxonomy" id="262757"/>
    <lineage>
        <taxon>Eukaryota</taxon>
        <taxon>Viridiplantae</taxon>
        <taxon>Streptophyta</taxon>
        <taxon>Embryophyta</taxon>
        <taxon>Tracheophyta</taxon>
        <taxon>Spermatophyta</taxon>
        <taxon>Magnoliopsida</taxon>
        <taxon>eudicotyledons</taxon>
        <taxon>Gunneridae</taxon>
        <taxon>Pentapetalae</taxon>
        <taxon>rosids</taxon>
        <taxon>fabids</taxon>
        <taxon>Fagales</taxon>
        <taxon>Myricaceae</taxon>
        <taxon>Morella</taxon>
    </lineage>
</organism>
<dbReference type="Pfam" id="PF00097">
    <property type="entry name" value="zf-C3HC4"/>
    <property type="match status" value="1"/>
</dbReference>
<comment type="caution">
    <text evidence="13">The sequence shown here is derived from an EMBL/GenBank/DDBJ whole genome shotgun (WGS) entry which is preliminary data.</text>
</comment>
<dbReference type="InterPro" id="IPR001841">
    <property type="entry name" value="Znf_RING"/>
</dbReference>
<evidence type="ECO:0000256" key="5">
    <source>
        <dbReference type="ARBA" id="ARBA00022723"/>
    </source>
</evidence>
<evidence type="ECO:0000256" key="8">
    <source>
        <dbReference type="ARBA" id="ARBA00022833"/>
    </source>
</evidence>
<keyword evidence="5 11" id="KW-0479">Metal-binding</keyword>